<accession>A0A6I4J4W4</accession>
<reference evidence="2 3" key="1">
    <citation type="submission" date="2019-12" db="EMBL/GenBank/DDBJ databases">
        <authorList>
            <person name="Huq M.A."/>
        </authorList>
    </citation>
    <scope>NUCLEOTIDE SEQUENCE [LARGE SCALE GENOMIC DNA]</scope>
    <source>
        <strain evidence="2 3">MAH-20</strain>
    </source>
</reference>
<organism evidence="2 3">
    <name type="scientific">Sphingomonas horti</name>
    <dbReference type="NCBI Taxonomy" id="2682842"/>
    <lineage>
        <taxon>Bacteria</taxon>
        <taxon>Pseudomonadati</taxon>
        <taxon>Pseudomonadota</taxon>
        <taxon>Alphaproteobacteria</taxon>
        <taxon>Sphingomonadales</taxon>
        <taxon>Sphingomonadaceae</taxon>
        <taxon>Sphingomonas</taxon>
    </lineage>
</organism>
<dbReference type="PROSITE" id="PS51257">
    <property type="entry name" value="PROKAR_LIPOPROTEIN"/>
    <property type="match status" value="1"/>
</dbReference>
<dbReference type="EMBL" id="WQMS01000016">
    <property type="protein sequence ID" value="MVO79244.1"/>
    <property type="molecule type" value="Genomic_DNA"/>
</dbReference>
<evidence type="ECO:0000313" key="3">
    <source>
        <dbReference type="Proteomes" id="UP000441389"/>
    </source>
</evidence>
<feature type="compositionally biased region" description="Low complexity" evidence="1">
    <location>
        <begin position="176"/>
        <end position="187"/>
    </location>
</feature>
<protein>
    <submittedName>
        <fullName evidence="2">Uncharacterized protein</fullName>
    </submittedName>
</protein>
<feature type="region of interest" description="Disordered" evidence="1">
    <location>
        <begin position="167"/>
        <end position="206"/>
    </location>
</feature>
<dbReference type="RefSeq" id="WP_157028156.1">
    <property type="nucleotide sequence ID" value="NZ_WQMS01000016.1"/>
</dbReference>
<evidence type="ECO:0000256" key="1">
    <source>
        <dbReference type="SAM" id="MobiDB-lite"/>
    </source>
</evidence>
<dbReference type="AlphaFoldDB" id="A0A6I4J4W4"/>
<name>A0A6I4J4W4_9SPHN</name>
<comment type="caution">
    <text evidence="2">The sequence shown here is derived from an EMBL/GenBank/DDBJ whole genome shotgun (WGS) entry which is preliminary data.</text>
</comment>
<proteinExistence type="predicted"/>
<evidence type="ECO:0000313" key="2">
    <source>
        <dbReference type="EMBL" id="MVO79244.1"/>
    </source>
</evidence>
<dbReference type="Proteomes" id="UP000441389">
    <property type="component" value="Unassembled WGS sequence"/>
</dbReference>
<gene>
    <name evidence="2" type="ORF">GON01_15030</name>
</gene>
<sequence>MPRNSRLVLVALLLLAGCDKMTVGNRTERSGDVPVRVADSADENVSEVPEGVGAPMAWRVEDGAAFYGAANLPPEFALRCEPASRSILFERAGTGTALNLAAGGVGVSLGTRDLGNGRVQARTGMGDAVLDAMARPQSQITVSGGPQTFTIPGGVAIRRVVDFCRNPPAPPPPPVENAAAPANGMAPVAPPQPVPTATPSSGGQPR</sequence>
<keyword evidence="3" id="KW-1185">Reference proteome</keyword>